<reference evidence="2 3" key="1">
    <citation type="submission" date="2019-02" db="EMBL/GenBank/DDBJ databases">
        <title>Genomic Encyclopedia of Type Strains, Phase IV (KMG-IV): sequencing the most valuable type-strain genomes for metagenomic binning, comparative biology and taxonomic classification.</title>
        <authorList>
            <person name="Goeker M."/>
        </authorList>
    </citation>
    <scope>NUCLEOTIDE SEQUENCE [LARGE SCALE GENOMIC DNA]</scope>
    <source>
        <strain evidence="2 3">DSM 105135</strain>
    </source>
</reference>
<dbReference type="GO" id="GO:0030234">
    <property type="term" value="F:enzyme regulator activity"/>
    <property type="evidence" value="ECO:0007669"/>
    <property type="project" value="TreeGrafter"/>
</dbReference>
<comment type="caution">
    <text evidence="2">The sequence shown here is derived from an EMBL/GenBank/DDBJ whole genome shotgun (WGS) entry which is preliminary data.</text>
</comment>
<name>A0A4Q7YKA0_9GAMM</name>
<dbReference type="PANTHER" id="PTHR40593">
    <property type="entry name" value="PENICILLIN-BINDING PROTEIN ACTIVATOR LPOB"/>
    <property type="match status" value="1"/>
</dbReference>
<organism evidence="2 3">
    <name type="scientific">Fluviicoccus keumensis</name>
    <dbReference type="NCBI Taxonomy" id="1435465"/>
    <lineage>
        <taxon>Bacteria</taxon>
        <taxon>Pseudomonadati</taxon>
        <taxon>Pseudomonadota</taxon>
        <taxon>Gammaproteobacteria</taxon>
        <taxon>Moraxellales</taxon>
        <taxon>Moraxellaceae</taxon>
        <taxon>Fluviicoccus</taxon>
    </lineage>
</organism>
<evidence type="ECO:0000256" key="1">
    <source>
        <dbReference type="NCBIfam" id="TIGR02722"/>
    </source>
</evidence>
<evidence type="ECO:0000313" key="3">
    <source>
        <dbReference type="Proteomes" id="UP000292423"/>
    </source>
</evidence>
<gene>
    <name evidence="2" type="ORF">EV700_3132</name>
</gene>
<dbReference type="RefSeq" id="WP_130415521.1">
    <property type="nucleotide sequence ID" value="NZ_SHKX01000016.1"/>
</dbReference>
<dbReference type="Pfam" id="PF13036">
    <property type="entry name" value="LpoB"/>
    <property type="match status" value="1"/>
</dbReference>
<dbReference type="Gene3D" id="3.40.50.10610">
    <property type="entry name" value="ABC-type transport auxiliary lipoprotein component"/>
    <property type="match status" value="1"/>
</dbReference>
<dbReference type="GO" id="GO:0031241">
    <property type="term" value="C:periplasmic side of cell outer membrane"/>
    <property type="evidence" value="ECO:0007669"/>
    <property type="project" value="TreeGrafter"/>
</dbReference>
<dbReference type="GO" id="GO:0009252">
    <property type="term" value="P:peptidoglycan biosynthetic process"/>
    <property type="evidence" value="ECO:0007669"/>
    <property type="project" value="TreeGrafter"/>
</dbReference>
<keyword evidence="3" id="KW-1185">Reference proteome</keyword>
<dbReference type="AlphaFoldDB" id="A0A4Q7YKA0"/>
<dbReference type="OrthoDB" id="9803653at2"/>
<accession>A0A4Q7YKA0</accession>
<protein>
    <recommendedName>
        <fullName evidence="1">Penicillin-binding protein activator LpoB</fullName>
    </recommendedName>
</protein>
<dbReference type="PROSITE" id="PS51257">
    <property type="entry name" value="PROKAR_LIPOPROTEIN"/>
    <property type="match status" value="1"/>
</dbReference>
<dbReference type="Proteomes" id="UP000292423">
    <property type="component" value="Unassembled WGS sequence"/>
</dbReference>
<dbReference type="NCBIfam" id="TIGR02722">
    <property type="entry name" value="lp"/>
    <property type="match status" value="1"/>
</dbReference>
<proteinExistence type="predicted"/>
<sequence>MKNTALISTVVIAAALGGCASVKYGDPQAQETVNERFGSTDLQMTAKSMTESLLASPVIGEATAANKRPVLFVERIANKTDEHIDTESVLDSMTTKLLQSGRVRLVDMSRVESARSQLKFQNSDELVDPRTAIKFGQMIGAEYMYYGNLSSIVKEAGGTGDIYNKFTKTKSVYYKFTLKLMNLKTGLVEWQDEQEIRKTAKKGLLGM</sequence>
<dbReference type="InterPro" id="IPR014094">
    <property type="entry name" value="LpoB"/>
</dbReference>
<evidence type="ECO:0000313" key="2">
    <source>
        <dbReference type="EMBL" id="RZU36919.1"/>
    </source>
</evidence>
<dbReference type="PANTHER" id="PTHR40593:SF1">
    <property type="entry name" value="PENICILLIN-BINDING PROTEIN ACTIVATOR LPOB"/>
    <property type="match status" value="1"/>
</dbReference>
<dbReference type="EMBL" id="SHKX01000016">
    <property type="protein sequence ID" value="RZU36919.1"/>
    <property type="molecule type" value="Genomic_DNA"/>
</dbReference>